<keyword evidence="1" id="KW-0732">Signal</keyword>
<feature type="signal peptide" evidence="1">
    <location>
        <begin position="1"/>
        <end position="29"/>
    </location>
</feature>
<dbReference type="OrthoDB" id="2330102at2"/>
<feature type="chain" id="PRO_5012080136" description="Extracellular protein" evidence="1">
    <location>
        <begin position="30"/>
        <end position="140"/>
    </location>
</feature>
<gene>
    <name evidence="2" type="ORF">IWT126_02127</name>
</gene>
<evidence type="ECO:0000313" key="2">
    <source>
        <dbReference type="EMBL" id="GAX02063.1"/>
    </source>
</evidence>
<evidence type="ECO:0000313" key="3">
    <source>
        <dbReference type="Proteomes" id="UP000198402"/>
    </source>
</evidence>
<dbReference type="AlphaFoldDB" id="A0A1Z5IJX3"/>
<dbReference type="EMBL" id="BCMG01000012">
    <property type="protein sequence ID" value="GAX02063.1"/>
    <property type="molecule type" value="Genomic_DNA"/>
</dbReference>
<proteinExistence type="predicted"/>
<dbReference type="STRING" id="1302250.GCA_001313225_02640"/>
<keyword evidence="3" id="KW-1185">Reference proteome</keyword>
<reference evidence="2 3" key="1">
    <citation type="submission" date="2015-11" db="EMBL/GenBank/DDBJ databases">
        <title>Draft genome sequences of new species of the genus Lactobacillus isolated from orchardgrass silage.</title>
        <authorList>
            <person name="Tohno M."/>
            <person name="Tanizawa Y."/>
            <person name="Arita M."/>
        </authorList>
    </citation>
    <scope>NUCLEOTIDE SEQUENCE [LARGE SCALE GENOMIC DNA]</scope>
    <source>
        <strain evidence="2 3">IWT126</strain>
    </source>
</reference>
<accession>A0A1Z5IJX3</accession>
<protein>
    <recommendedName>
        <fullName evidence="4">Extracellular protein</fullName>
    </recommendedName>
</protein>
<organism evidence="2 3">
    <name type="scientific">Secundilactobacillus silagei JCM 19001</name>
    <dbReference type="NCBI Taxonomy" id="1302250"/>
    <lineage>
        <taxon>Bacteria</taxon>
        <taxon>Bacillati</taxon>
        <taxon>Bacillota</taxon>
        <taxon>Bacilli</taxon>
        <taxon>Lactobacillales</taxon>
        <taxon>Lactobacillaceae</taxon>
        <taxon>Secundilactobacillus</taxon>
    </lineage>
</organism>
<evidence type="ECO:0008006" key="4">
    <source>
        <dbReference type="Google" id="ProtNLM"/>
    </source>
</evidence>
<dbReference type="RefSeq" id="WP_089137161.1">
    <property type="nucleotide sequence ID" value="NZ_BCMG01000012.1"/>
</dbReference>
<comment type="caution">
    <text evidence="2">The sequence shown here is derived from an EMBL/GenBank/DDBJ whole genome shotgun (WGS) entry which is preliminary data.</text>
</comment>
<sequence length="140" mass="15854">MNSKIINGALGLIIGLVVLSDSNTISAHAANWHKGTPTSLQGKWQSKWHRDSKTLRTRTRTTISKRSIDSGLYNSDGTGDMGEPDAIGASYKYLGKHIYQIRGKEMTGTWTFKAKKCSHTKIELFGRDYGYNFKMYLYRR</sequence>
<name>A0A1Z5IJX3_9LACO</name>
<dbReference type="Proteomes" id="UP000198402">
    <property type="component" value="Unassembled WGS sequence"/>
</dbReference>
<evidence type="ECO:0000256" key="1">
    <source>
        <dbReference type="SAM" id="SignalP"/>
    </source>
</evidence>